<evidence type="ECO:0000256" key="2">
    <source>
        <dbReference type="ARBA" id="ARBA00022679"/>
    </source>
</evidence>
<dbReference type="InterPro" id="IPR029063">
    <property type="entry name" value="SAM-dependent_MTases_sf"/>
</dbReference>
<accession>A0A6G8F127</accession>
<sequence length="285" mass="31224">MCPSQELLQPCRELLADACGECGYESFEDTDEGIIGYIQQDNYSEMLLEHTIGEFPVKGVTIVYETEDIPDQDWNAVWEEEGFEPIVVSGKVTIYDARNTADGGQFSTPVNIGIHASNAFGTGTHETTRMVVATLLETPLHGRRVLDCGCGTGILAITALFCGADAAVGYDIDEWSVDNSMHNARLNGVADRMETLLGDAGVLSHVDGVFDVVMANINRNILLADLSHFQSVMVHDGILILSGFYEEDAPMLIAEAERLGLHEISRKTENNWCCLKLEYSPCPEV</sequence>
<keyword evidence="1 3" id="KW-0489">Methyltransferase</keyword>
<gene>
    <name evidence="3" type="primary">prmA</name>
    <name evidence="3" type="ORF">Prevot485_0930</name>
</gene>
<dbReference type="InterPro" id="IPR050078">
    <property type="entry name" value="Ribosomal_L11_MeTrfase_PrmA"/>
</dbReference>
<evidence type="ECO:0000256" key="1">
    <source>
        <dbReference type="ARBA" id="ARBA00022603"/>
    </source>
</evidence>
<dbReference type="NCBIfam" id="NF001785">
    <property type="entry name" value="PRK00517.2-2"/>
    <property type="match status" value="1"/>
</dbReference>
<keyword evidence="3" id="KW-0689">Ribosomal protein</keyword>
<dbReference type="Pfam" id="PF06325">
    <property type="entry name" value="PrmA"/>
    <property type="match status" value="1"/>
</dbReference>
<proteinExistence type="predicted"/>
<dbReference type="AlphaFoldDB" id="A0A6G8F127"/>
<dbReference type="Gene3D" id="3.40.50.150">
    <property type="entry name" value="Vaccinia Virus protein VP39"/>
    <property type="match status" value="1"/>
</dbReference>
<dbReference type="GO" id="GO:0005840">
    <property type="term" value="C:ribosome"/>
    <property type="evidence" value="ECO:0007669"/>
    <property type="project" value="UniProtKB-KW"/>
</dbReference>
<evidence type="ECO:0000313" key="3">
    <source>
        <dbReference type="EMBL" id="QIM09994.1"/>
    </source>
</evidence>
<keyword evidence="2 3" id="KW-0808">Transferase</keyword>
<reference evidence="3" key="1">
    <citation type="journal article" date="2020" name="J. ISSAAS">
        <title>Lactobacilli and other gastrointestinal microbiota of Peromyscus leucopus, reservoir host for agents of Lyme disease and other zoonoses in North America.</title>
        <authorList>
            <person name="Milovic A."/>
            <person name="Bassam K."/>
            <person name="Shao H."/>
            <person name="Chatzistamou I."/>
            <person name="Tufts D.M."/>
            <person name="Diuk-Wasser M."/>
            <person name="Barbour A.G."/>
        </authorList>
    </citation>
    <scope>NUCLEOTIDE SEQUENCE</scope>
    <source>
        <strain evidence="3">LL70</strain>
    </source>
</reference>
<dbReference type="PANTHER" id="PTHR43648:SF1">
    <property type="entry name" value="ELECTRON TRANSFER FLAVOPROTEIN BETA SUBUNIT LYSINE METHYLTRANSFERASE"/>
    <property type="match status" value="1"/>
</dbReference>
<dbReference type="EC" id="2.1.1.-" evidence="3"/>
<organism evidence="3">
    <name type="scientific">uncultured Prevotella sp</name>
    <dbReference type="NCBI Taxonomy" id="159272"/>
    <lineage>
        <taxon>Bacteria</taxon>
        <taxon>Pseudomonadati</taxon>
        <taxon>Bacteroidota</taxon>
        <taxon>Bacteroidia</taxon>
        <taxon>Bacteroidales</taxon>
        <taxon>Prevotellaceae</taxon>
        <taxon>Prevotella</taxon>
        <taxon>environmental samples</taxon>
    </lineage>
</organism>
<keyword evidence="3" id="KW-0687">Ribonucleoprotein</keyword>
<dbReference type="SUPFAM" id="SSF53335">
    <property type="entry name" value="S-adenosyl-L-methionine-dependent methyltransferases"/>
    <property type="match status" value="1"/>
</dbReference>
<dbReference type="GO" id="GO:0008276">
    <property type="term" value="F:protein methyltransferase activity"/>
    <property type="evidence" value="ECO:0007669"/>
    <property type="project" value="TreeGrafter"/>
</dbReference>
<dbReference type="GO" id="GO:0032259">
    <property type="term" value="P:methylation"/>
    <property type="evidence" value="ECO:0007669"/>
    <property type="project" value="UniProtKB-KW"/>
</dbReference>
<dbReference type="PANTHER" id="PTHR43648">
    <property type="entry name" value="ELECTRON TRANSFER FLAVOPROTEIN BETA SUBUNIT LYSINE METHYLTRANSFERASE"/>
    <property type="match status" value="1"/>
</dbReference>
<dbReference type="EMBL" id="MN990733">
    <property type="protein sequence ID" value="QIM09994.1"/>
    <property type="molecule type" value="Genomic_DNA"/>
</dbReference>
<name>A0A6G8F127_9BACT</name>
<protein>
    <submittedName>
        <fullName evidence="3">Ribosomal protein L11 methyltransferase</fullName>
        <ecNumber evidence="3">2.1.1.-</ecNumber>
    </submittedName>
</protein>
<dbReference type="CDD" id="cd02440">
    <property type="entry name" value="AdoMet_MTases"/>
    <property type="match status" value="1"/>
</dbReference>